<evidence type="ECO:0000256" key="1">
    <source>
        <dbReference type="SAM" id="Phobius"/>
    </source>
</evidence>
<keyword evidence="1" id="KW-0472">Membrane</keyword>
<dbReference type="EMBL" id="UGQU01000001">
    <property type="protein sequence ID" value="STZ55910.1"/>
    <property type="molecule type" value="Genomic_DNA"/>
</dbReference>
<gene>
    <name evidence="2" type="ORF">NCTC10359_00510</name>
</gene>
<sequence length="155" mass="18114">MIEKHKRKWLIAVLMAITVVWAVFGIYKKSVTDKINNTLLAGKSYSIKVYFPNTKIACVTAPYFTNTQNIKEIRDNLSPKQVLKLNRKIHAFVEDDHWDLILLDNQGYGYANYQVYHVPLKSAPSFKDYQCVSVDKDSMEIYPAYHDKLVYFELR</sequence>
<protein>
    <submittedName>
        <fullName evidence="2">Uncharacterized protein</fullName>
    </submittedName>
</protein>
<dbReference type="Proteomes" id="UP000254437">
    <property type="component" value="Unassembled WGS sequence"/>
</dbReference>
<proteinExistence type="predicted"/>
<evidence type="ECO:0000313" key="3">
    <source>
        <dbReference type="Proteomes" id="UP000254437"/>
    </source>
</evidence>
<organism evidence="2 3">
    <name type="scientific">Moraxella lacunata</name>
    <dbReference type="NCBI Taxonomy" id="477"/>
    <lineage>
        <taxon>Bacteria</taxon>
        <taxon>Pseudomonadati</taxon>
        <taxon>Pseudomonadota</taxon>
        <taxon>Gammaproteobacteria</taxon>
        <taxon>Moraxellales</taxon>
        <taxon>Moraxellaceae</taxon>
        <taxon>Moraxella</taxon>
    </lineage>
</organism>
<name>A0A378T5K2_MORLA</name>
<feature type="transmembrane region" description="Helical" evidence="1">
    <location>
        <begin position="9"/>
        <end position="27"/>
    </location>
</feature>
<accession>A0A378T5K2</accession>
<dbReference type="RefSeq" id="WP_115005201.1">
    <property type="nucleotide sequence ID" value="NZ_UGQU01000001.1"/>
</dbReference>
<reference evidence="2 3" key="1">
    <citation type="submission" date="2018-06" db="EMBL/GenBank/DDBJ databases">
        <authorList>
            <consortium name="Pathogen Informatics"/>
            <person name="Doyle S."/>
        </authorList>
    </citation>
    <scope>NUCLEOTIDE SEQUENCE [LARGE SCALE GENOMIC DNA]</scope>
    <source>
        <strain evidence="2 3">NCTC10359</strain>
    </source>
</reference>
<keyword evidence="1" id="KW-1133">Transmembrane helix</keyword>
<keyword evidence="1" id="KW-0812">Transmembrane</keyword>
<evidence type="ECO:0000313" key="2">
    <source>
        <dbReference type="EMBL" id="STZ55910.1"/>
    </source>
</evidence>
<dbReference type="AlphaFoldDB" id="A0A378T5K2"/>